<evidence type="ECO:0000313" key="2">
    <source>
        <dbReference type="EMBL" id="CAK5283255.1"/>
    </source>
</evidence>
<accession>A0AAD2Q765</accession>
<reference evidence="2" key="1">
    <citation type="submission" date="2023-11" db="EMBL/GenBank/DDBJ databases">
        <authorList>
            <person name="De Vega J J."/>
            <person name="De Vega J J."/>
        </authorList>
    </citation>
    <scope>NUCLEOTIDE SEQUENCE</scope>
</reference>
<dbReference type="EMBL" id="CAVNYO010000466">
    <property type="protein sequence ID" value="CAK5283255.1"/>
    <property type="molecule type" value="Genomic_DNA"/>
</dbReference>
<feature type="compositionally biased region" description="Basic and acidic residues" evidence="1">
    <location>
        <begin position="18"/>
        <end position="30"/>
    </location>
</feature>
<dbReference type="Proteomes" id="UP001295794">
    <property type="component" value="Unassembled WGS sequence"/>
</dbReference>
<protein>
    <submittedName>
        <fullName evidence="2">Uncharacterized protein</fullName>
    </submittedName>
</protein>
<evidence type="ECO:0000256" key="1">
    <source>
        <dbReference type="SAM" id="MobiDB-lite"/>
    </source>
</evidence>
<name>A0AAD2Q765_9AGAR</name>
<evidence type="ECO:0000313" key="3">
    <source>
        <dbReference type="Proteomes" id="UP001295794"/>
    </source>
</evidence>
<sequence>MFWGPERAQPRSLFAASRSRESDGGGRGNDWKAFEILQGDAPVGEDTGLEGKYQFSPICDPGLFSRKMAHSTSDQQDCPSRLHVEPHGGTRNSQGGQQRPVASVSNPQMSNSIAELFWEDA</sequence>
<keyword evidence="3" id="KW-1185">Reference proteome</keyword>
<dbReference type="AlphaFoldDB" id="A0AAD2Q765"/>
<organism evidence="2 3">
    <name type="scientific">Mycena citricolor</name>
    <dbReference type="NCBI Taxonomy" id="2018698"/>
    <lineage>
        <taxon>Eukaryota</taxon>
        <taxon>Fungi</taxon>
        <taxon>Dikarya</taxon>
        <taxon>Basidiomycota</taxon>
        <taxon>Agaricomycotina</taxon>
        <taxon>Agaricomycetes</taxon>
        <taxon>Agaricomycetidae</taxon>
        <taxon>Agaricales</taxon>
        <taxon>Marasmiineae</taxon>
        <taxon>Mycenaceae</taxon>
        <taxon>Mycena</taxon>
    </lineage>
</organism>
<feature type="region of interest" description="Disordered" evidence="1">
    <location>
        <begin position="66"/>
        <end position="110"/>
    </location>
</feature>
<gene>
    <name evidence="2" type="ORF">MYCIT1_LOCUS35660</name>
</gene>
<feature type="region of interest" description="Disordered" evidence="1">
    <location>
        <begin position="1"/>
        <end position="30"/>
    </location>
</feature>
<proteinExistence type="predicted"/>
<comment type="caution">
    <text evidence="2">The sequence shown here is derived from an EMBL/GenBank/DDBJ whole genome shotgun (WGS) entry which is preliminary data.</text>
</comment>